<comment type="caution">
    <text evidence="4">The sequence shown here is derived from an EMBL/GenBank/DDBJ whole genome shotgun (WGS) entry which is preliminary data.</text>
</comment>
<dbReference type="Proteomes" id="UP000617355">
    <property type="component" value="Unassembled WGS sequence"/>
</dbReference>
<protein>
    <submittedName>
        <fullName evidence="4">Amidophosphoribosyltransferase</fullName>
    </submittedName>
</protein>
<dbReference type="Pfam" id="PF18912">
    <property type="entry name" value="DZR_2"/>
    <property type="match status" value="1"/>
</dbReference>
<dbReference type="RefSeq" id="WP_188525805.1">
    <property type="nucleotide sequence ID" value="NZ_BMGI01000001.1"/>
</dbReference>
<evidence type="ECO:0000256" key="1">
    <source>
        <dbReference type="ARBA" id="ARBA00008007"/>
    </source>
</evidence>
<dbReference type="PANTHER" id="PTHR47505:SF1">
    <property type="entry name" value="DNA UTILIZATION PROTEIN YHGH"/>
    <property type="match status" value="1"/>
</dbReference>
<dbReference type="EMBL" id="BMGI01000001">
    <property type="protein sequence ID" value="GGD21631.1"/>
    <property type="molecule type" value="Genomic_DNA"/>
</dbReference>
<evidence type="ECO:0000313" key="4">
    <source>
        <dbReference type="EMBL" id="GGD21631.1"/>
    </source>
</evidence>
<dbReference type="InterPro" id="IPR029057">
    <property type="entry name" value="PRTase-like"/>
</dbReference>
<feature type="domain" description="Double zinc ribbon" evidence="3">
    <location>
        <begin position="5"/>
        <end position="64"/>
    </location>
</feature>
<dbReference type="Gene3D" id="3.40.50.2020">
    <property type="match status" value="1"/>
</dbReference>
<gene>
    <name evidence="4" type="primary">comF</name>
    <name evidence="4" type="ORF">GCM10011358_02640</name>
</gene>
<dbReference type="SUPFAM" id="SSF53271">
    <property type="entry name" value="PRTase-like"/>
    <property type="match status" value="1"/>
</dbReference>
<sequence>MQSPLAILYPPQCVSCGVTIADDHGLCGKCWAQTPFITGHVCDRCGAPLPGESDGEVDLCDDCMQIARPWARGRAALIYTGNARRIVLQIKLSDRLDLVPSAAGWMVRAGREILSGDALLVPIPAHWTRVFTRRYNQASELARAIARQTGLEAAPTALVRPHRTEKQEGKGIDGRFANVRGAIRRHPKRAALLKGRRIVLIDDVMTSGATLAAAAEACLEAGAADVATLTLARTVKDA</sequence>
<dbReference type="InterPro" id="IPR000836">
    <property type="entry name" value="PRTase_dom"/>
</dbReference>
<organism evidence="4 5">
    <name type="scientific">Sinisalibacter lacisalsi</name>
    <dbReference type="NCBI Taxonomy" id="1526570"/>
    <lineage>
        <taxon>Bacteria</taxon>
        <taxon>Pseudomonadati</taxon>
        <taxon>Pseudomonadota</taxon>
        <taxon>Alphaproteobacteria</taxon>
        <taxon>Rhodobacterales</taxon>
        <taxon>Roseobacteraceae</taxon>
        <taxon>Sinisalibacter</taxon>
    </lineage>
</organism>
<comment type="similarity">
    <text evidence="1">Belongs to the ComF/GntX family.</text>
</comment>
<reference evidence="5" key="1">
    <citation type="journal article" date="2019" name="Int. J. Syst. Evol. Microbiol.">
        <title>The Global Catalogue of Microorganisms (GCM) 10K type strain sequencing project: providing services to taxonomists for standard genome sequencing and annotation.</title>
        <authorList>
            <consortium name="The Broad Institute Genomics Platform"/>
            <consortium name="The Broad Institute Genome Sequencing Center for Infectious Disease"/>
            <person name="Wu L."/>
            <person name="Ma J."/>
        </authorList>
    </citation>
    <scope>NUCLEOTIDE SEQUENCE [LARGE SCALE GENOMIC DNA]</scope>
    <source>
        <strain evidence="5">CGMCC 1.12922</strain>
    </source>
</reference>
<feature type="domain" description="Phosphoribosyltransferase" evidence="2">
    <location>
        <begin position="179"/>
        <end position="233"/>
    </location>
</feature>
<proteinExistence type="inferred from homology"/>
<evidence type="ECO:0000259" key="3">
    <source>
        <dbReference type="Pfam" id="PF18912"/>
    </source>
</evidence>
<accession>A0ABQ1QCB2</accession>
<evidence type="ECO:0000259" key="2">
    <source>
        <dbReference type="Pfam" id="PF00156"/>
    </source>
</evidence>
<name>A0ABQ1QCB2_9RHOB</name>
<keyword evidence="5" id="KW-1185">Reference proteome</keyword>
<dbReference type="InterPro" id="IPR051910">
    <property type="entry name" value="ComF/GntX_DNA_util-trans"/>
</dbReference>
<evidence type="ECO:0000313" key="5">
    <source>
        <dbReference type="Proteomes" id="UP000617355"/>
    </source>
</evidence>
<dbReference type="InterPro" id="IPR044005">
    <property type="entry name" value="DZR_2"/>
</dbReference>
<dbReference type="Pfam" id="PF00156">
    <property type="entry name" value="Pribosyltran"/>
    <property type="match status" value="1"/>
</dbReference>
<dbReference type="PANTHER" id="PTHR47505">
    <property type="entry name" value="DNA UTILIZATION PROTEIN YHGH"/>
    <property type="match status" value="1"/>
</dbReference>